<dbReference type="AlphaFoldDB" id="A0AA88APK0"/>
<protein>
    <submittedName>
        <fullName evidence="2">Uncharacterized protein</fullName>
    </submittedName>
</protein>
<dbReference type="EMBL" id="BTGU01000055">
    <property type="protein sequence ID" value="GMN55057.1"/>
    <property type="molecule type" value="Genomic_DNA"/>
</dbReference>
<feature type="region of interest" description="Disordered" evidence="1">
    <location>
        <begin position="59"/>
        <end position="86"/>
    </location>
</feature>
<dbReference type="Proteomes" id="UP001187192">
    <property type="component" value="Unassembled WGS sequence"/>
</dbReference>
<evidence type="ECO:0000313" key="2">
    <source>
        <dbReference type="EMBL" id="GMN55057.1"/>
    </source>
</evidence>
<evidence type="ECO:0000313" key="3">
    <source>
        <dbReference type="Proteomes" id="UP001187192"/>
    </source>
</evidence>
<proteinExistence type="predicted"/>
<comment type="caution">
    <text evidence="2">The sequence shown here is derived from an EMBL/GenBank/DDBJ whole genome shotgun (WGS) entry which is preliminary data.</text>
</comment>
<accession>A0AA88APK0</accession>
<feature type="compositionally biased region" description="Polar residues" evidence="1">
    <location>
        <begin position="59"/>
        <end position="73"/>
    </location>
</feature>
<organism evidence="2 3">
    <name type="scientific">Ficus carica</name>
    <name type="common">Common fig</name>
    <dbReference type="NCBI Taxonomy" id="3494"/>
    <lineage>
        <taxon>Eukaryota</taxon>
        <taxon>Viridiplantae</taxon>
        <taxon>Streptophyta</taxon>
        <taxon>Embryophyta</taxon>
        <taxon>Tracheophyta</taxon>
        <taxon>Spermatophyta</taxon>
        <taxon>Magnoliopsida</taxon>
        <taxon>eudicotyledons</taxon>
        <taxon>Gunneridae</taxon>
        <taxon>Pentapetalae</taxon>
        <taxon>rosids</taxon>
        <taxon>fabids</taxon>
        <taxon>Rosales</taxon>
        <taxon>Moraceae</taxon>
        <taxon>Ficeae</taxon>
        <taxon>Ficus</taxon>
    </lineage>
</organism>
<evidence type="ECO:0000256" key="1">
    <source>
        <dbReference type="SAM" id="MobiDB-lite"/>
    </source>
</evidence>
<sequence>MHAHLTLDAMLEAMKKKHSEQEDEDEALVKSINFQSSRNCVPKRIHYDKDIPSRIWQKISDQNHPAPTTTESNLVRFVRSKPVKSG</sequence>
<keyword evidence="3" id="KW-1185">Reference proteome</keyword>
<reference evidence="2" key="1">
    <citation type="submission" date="2023-07" db="EMBL/GenBank/DDBJ databases">
        <title>draft genome sequence of fig (Ficus carica).</title>
        <authorList>
            <person name="Takahashi T."/>
            <person name="Nishimura K."/>
        </authorList>
    </citation>
    <scope>NUCLEOTIDE SEQUENCE</scope>
</reference>
<name>A0AA88APK0_FICCA</name>
<gene>
    <name evidence="2" type="ORF">TIFTF001_024177</name>
</gene>